<evidence type="ECO:0000256" key="2">
    <source>
        <dbReference type="ARBA" id="ARBA00022630"/>
    </source>
</evidence>
<feature type="binding site" evidence="7">
    <location>
        <position position="129"/>
    </location>
    <ligand>
        <name>glyoxylate</name>
        <dbReference type="ChEBI" id="CHEBI:36655"/>
    </ligand>
</feature>
<dbReference type="Gene3D" id="3.20.20.70">
    <property type="entry name" value="Aldolase class I"/>
    <property type="match status" value="1"/>
</dbReference>
<evidence type="ECO:0000313" key="10">
    <source>
        <dbReference type="Proteomes" id="UP000589085"/>
    </source>
</evidence>
<feature type="binding site" evidence="7">
    <location>
        <position position="272"/>
    </location>
    <ligand>
        <name>FMN</name>
        <dbReference type="ChEBI" id="CHEBI:58210"/>
    </ligand>
</feature>
<dbReference type="PANTHER" id="PTHR10578">
    <property type="entry name" value="S -2-HYDROXY-ACID OXIDASE-RELATED"/>
    <property type="match status" value="1"/>
</dbReference>
<dbReference type="PROSITE" id="PS00557">
    <property type="entry name" value="FMN_HYDROXY_ACID_DH_1"/>
    <property type="match status" value="1"/>
</dbReference>
<evidence type="ECO:0000256" key="1">
    <source>
        <dbReference type="ARBA" id="ARBA00001917"/>
    </source>
</evidence>
<feature type="binding site" evidence="7">
    <location>
        <begin position="328"/>
        <end position="329"/>
    </location>
    <ligand>
        <name>FMN</name>
        <dbReference type="ChEBI" id="CHEBI:58210"/>
    </ligand>
</feature>
<comment type="similarity">
    <text evidence="5">Belongs to the FMN-dependent alpha-hydroxy acid dehydrogenase family.</text>
</comment>
<dbReference type="InterPro" id="IPR013785">
    <property type="entry name" value="Aldolase_TIM"/>
</dbReference>
<dbReference type="PANTHER" id="PTHR10578:SF107">
    <property type="entry name" value="2-HYDROXYACID OXIDASE 1"/>
    <property type="match status" value="1"/>
</dbReference>
<accession>A0A7W4ICV5</accession>
<evidence type="ECO:0000256" key="6">
    <source>
        <dbReference type="PIRSR" id="PIRSR000138-1"/>
    </source>
</evidence>
<dbReference type="Pfam" id="PF01070">
    <property type="entry name" value="FMN_dh"/>
    <property type="match status" value="1"/>
</dbReference>
<dbReference type="GO" id="GO:0016614">
    <property type="term" value="F:oxidoreductase activity, acting on CH-OH group of donors"/>
    <property type="evidence" value="ECO:0007669"/>
    <property type="project" value="UniProtKB-ARBA"/>
</dbReference>
<feature type="domain" description="FMN hydroxy acid dehydrogenase" evidence="8">
    <location>
        <begin position="1"/>
        <end position="379"/>
    </location>
</feature>
<dbReference type="Proteomes" id="UP000589085">
    <property type="component" value="Unassembled WGS sequence"/>
</dbReference>
<feature type="binding site" evidence="7">
    <location>
        <position position="23"/>
    </location>
    <ligand>
        <name>glyoxylate</name>
        <dbReference type="ChEBI" id="CHEBI:36655"/>
    </ligand>
</feature>
<dbReference type="AlphaFoldDB" id="A0A7W4ICV5"/>
<dbReference type="EMBL" id="JABEQJ010000011">
    <property type="protein sequence ID" value="MBB2160524.1"/>
    <property type="molecule type" value="Genomic_DNA"/>
</dbReference>
<comment type="caution">
    <text evidence="9">The sequence shown here is derived from an EMBL/GenBank/DDBJ whole genome shotgun (WGS) entry which is preliminary data.</text>
</comment>
<feature type="binding site" evidence="7">
    <location>
        <begin position="76"/>
        <end position="78"/>
    </location>
    <ligand>
        <name>FMN</name>
        <dbReference type="ChEBI" id="CHEBI:58210"/>
    </ligand>
</feature>
<name>A0A7W4ICV5_9PROT</name>
<dbReference type="RefSeq" id="WP_182997387.1">
    <property type="nucleotide sequence ID" value="NZ_JABEQJ010000011.1"/>
</dbReference>
<evidence type="ECO:0000259" key="8">
    <source>
        <dbReference type="PROSITE" id="PS51349"/>
    </source>
</evidence>
<evidence type="ECO:0000256" key="5">
    <source>
        <dbReference type="ARBA" id="ARBA00024042"/>
    </source>
</evidence>
<proteinExistence type="inferred from homology"/>
<keyword evidence="2 7" id="KW-0285">Flavoprotein</keyword>
<feature type="binding site" evidence="7">
    <location>
        <position position="164"/>
    </location>
    <ligand>
        <name>glyoxylate</name>
        <dbReference type="ChEBI" id="CHEBI:36655"/>
    </ligand>
</feature>
<feature type="binding site" evidence="7">
    <location>
        <position position="105"/>
    </location>
    <ligand>
        <name>FMN</name>
        <dbReference type="ChEBI" id="CHEBI:58210"/>
    </ligand>
</feature>
<evidence type="ECO:0000313" key="9">
    <source>
        <dbReference type="EMBL" id="MBB2160524.1"/>
    </source>
</evidence>
<dbReference type="InterPro" id="IPR012133">
    <property type="entry name" value="Alpha-hydoxy_acid_DH_FMN"/>
</dbReference>
<dbReference type="GO" id="GO:0010181">
    <property type="term" value="F:FMN binding"/>
    <property type="evidence" value="ECO:0007669"/>
    <property type="project" value="InterPro"/>
</dbReference>
<sequence>MVISVEDARLAARRGVPRWLFDYVDGGSGAEATLRRNIAALARLGFLPSVLRGAASPDTGTTLFGIPHRFPVILAPVGMAGMLSPGGEISAAIAATRAGLSMCVSHFALASIEDVAAAVDPARLMFQLYLFRDRAVTRDMVVRAWAAGVRTLVVTVDTPVTPLRPRDARNGFRGSTHLSGRLATQCLLRPRWLYGALRRPNRIIRNLAPYGMGDTLFAQAAAIGRAIDPAIGWDDIAALRESWKGRLVVKGLLRPDDTERAAAAGLDGVILSNHGGRQLDGAVSSIETLAACRAAVGGRIELCVDGGFRHGADVVKALALGAHGVLIGRPWAYGLAAGGIEGVTDILTLFHDGIRSSMTLLGAPDIADLREARCDRLASITDK</sequence>
<gene>
    <name evidence="9" type="ORF">HLH48_10110</name>
</gene>
<feature type="binding site" evidence="7">
    <location>
        <begin position="305"/>
        <end position="309"/>
    </location>
    <ligand>
        <name>FMN</name>
        <dbReference type="ChEBI" id="CHEBI:58210"/>
    </ligand>
</feature>
<feature type="binding site" evidence="7">
    <location>
        <position position="155"/>
    </location>
    <ligand>
        <name>FMN</name>
        <dbReference type="ChEBI" id="CHEBI:58210"/>
    </ligand>
</feature>
<dbReference type="PIRSF" id="PIRSF000138">
    <property type="entry name" value="Al-hdrx_acd_dh"/>
    <property type="match status" value="1"/>
</dbReference>
<organism evidence="9 10">
    <name type="scientific">Gluconacetobacter sacchari</name>
    <dbReference type="NCBI Taxonomy" id="92759"/>
    <lineage>
        <taxon>Bacteria</taxon>
        <taxon>Pseudomonadati</taxon>
        <taxon>Pseudomonadota</taxon>
        <taxon>Alphaproteobacteria</taxon>
        <taxon>Acetobacterales</taxon>
        <taxon>Acetobacteraceae</taxon>
        <taxon>Gluconacetobacter</taxon>
    </lineage>
</organism>
<dbReference type="PROSITE" id="PS51349">
    <property type="entry name" value="FMN_HYDROXY_ACID_DH_2"/>
    <property type="match status" value="1"/>
</dbReference>
<evidence type="ECO:0000256" key="3">
    <source>
        <dbReference type="ARBA" id="ARBA00022643"/>
    </source>
</evidence>
<feature type="binding site" evidence="7">
    <location>
        <position position="127"/>
    </location>
    <ligand>
        <name>FMN</name>
        <dbReference type="ChEBI" id="CHEBI:58210"/>
    </ligand>
</feature>
<feature type="binding site" evidence="7">
    <location>
        <position position="277"/>
    </location>
    <ligand>
        <name>glyoxylate</name>
        <dbReference type="ChEBI" id="CHEBI:36655"/>
    </ligand>
</feature>
<dbReference type="InterPro" id="IPR037396">
    <property type="entry name" value="FMN_HAD"/>
</dbReference>
<dbReference type="SUPFAM" id="SSF51395">
    <property type="entry name" value="FMN-linked oxidoreductases"/>
    <property type="match status" value="1"/>
</dbReference>
<evidence type="ECO:0000256" key="4">
    <source>
        <dbReference type="ARBA" id="ARBA00023002"/>
    </source>
</evidence>
<keyword evidence="4" id="KW-0560">Oxidoreductase</keyword>
<protein>
    <submittedName>
        <fullName evidence="9">Alpha-hydroxy-acid oxidizing protein</fullName>
    </submittedName>
</protein>
<feature type="binding site" evidence="7">
    <location>
        <position position="274"/>
    </location>
    <ligand>
        <name>glyoxylate</name>
        <dbReference type="ChEBI" id="CHEBI:36655"/>
    </ligand>
</feature>
<dbReference type="FunFam" id="3.20.20.70:FF:000029">
    <property type="entry name" value="L-lactate dehydrogenase"/>
    <property type="match status" value="1"/>
</dbReference>
<dbReference type="CDD" id="cd02809">
    <property type="entry name" value="alpha_hydroxyacid_oxid_FMN"/>
    <property type="match status" value="1"/>
</dbReference>
<evidence type="ECO:0000256" key="7">
    <source>
        <dbReference type="PIRSR" id="PIRSR000138-2"/>
    </source>
</evidence>
<dbReference type="InterPro" id="IPR008259">
    <property type="entry name" value="FMN_hydac_DH_AS"/>
</dbReference>
<comment type="cofactor">
    <cofactor evidence="1">
        <name>FMN</name>
        <dbReference type="ChEBI" id="CHEBI:58210"/>
    </cofactor>
</comment>
<feature type="active site" description="Proton acceptor" evidence="6">
    <location>
        <position position="274"/>
    </location>
</feature>
<keyword evidence="3 7" id="KW-0288">FMN</keyword>
<reference evidence="9 10" key="1">
    <citation type="submission" date="2020-04" db="EMBL/GenBank/DDBJ databases">
        <title>Description of novel Gluconacetobacter.</title>
        <authorList>
            <person name="Sombolestani A."/>
        </authorList>
    </citation>
    <scope>NUCLEOTIDE SEQUENCE [LARGE SCALE GENOMIC DNA]</scope>
    <source>
        <strain evidence="9 10">LMG 19747</strain>
    </source>
</reference>
<dbReference type="InterPro" id="IPR000262">
    <property type="entry name" value="FMN-dep_DH"/>
</dbReference>
<feature type="binding site" evidence="7">
    <location>
        <position position="250"/>
    </location>
    <ligand>
        <name>FMN</name>
        <dbReference type="ChEBI" id="CHEBI:58210"/>
    </ligand>
</feature>